<keyword evidence="2 6" id="KW-0031">Aminopeptidase</keyword>
<accession>A0A5C6DCW0</accession>
<feature type="binding site" evidence="6">
    <location>
        <position position="173"/>
    </location>
    <ligand>
        <name>a divalent metal cation</name>
        <dbReference type="ChEBI" id="CHEBI:60240"/>
        <label>2</label>
        <note>catalytic</note>
    </ligand>
</feature>
<proteinExistence type="inferred from homology"/>
<sequence>MLKKQKKLILTEAQQESMRRAGRVNAQLMDFIRPHVVAGVKTSHLDELVVRWTADHGHKAATLGYQNYPKSCCTSVNEVICHGIPDDYELQVGDIINVDLTTIVDGWHGDQSETFLIGKVSEEKLSVTQCAFDCLYLAIEALEPGCRVATIGETIVPEAHRRGFSVVREYVGHGLGKQFHLDPSIPHFPNRQARVDRLYPGMCFTVEPMINAGSRYTRCDKKDGWTVRTKDGCPSAQFEHTVMMTDEGPEILTLTEHGPRRGHQFGVLS</sequence>
<dbReference type="RefSeq" id="WP_146528476.1">
    <property type="nucleotide sequence ID" value="NZ_SJPV01000007.1"/>
</dbReference>
<evidence type="ECO:0000313" key="9">
    <source>
        <dbReference type="EMBL" id="TWU35073.1"/>
    </source>
</evidence>
<feature type="binding site" evidence="6">
    <location>
        <position position="82"/>
    </location>
    <ligand>
        <name>substrate</name>
    </ligand>
</feature>
<feature type="domain" description="Peptidase M24" evidence="8">
    <location>
        <begin position="16"/>
        <end position="246"/>
    </location>
</feature>
<evidence type="ECO:0000259" key="8">
    <source>
        <dbReference type="Pfam" id="PF00557"/>
    </source>
</evidence>
<dbReference type="InterPro" id="IPR036005">
    <property type="entry name" value="Creatinase/aminopeptidase-like"/>
</dbReference>
<gene>
    <name evidence="6 9" type="primary">map</name>
    <name evidence="9" type="ORF">Poly41_42170</name>
</gene>
<keyword evidence="5 6" id="KW-0378">Hydrolase</keyword>
<dbReference type="EMBL" id="SJPV01000007">
    <property type="protein sequence ID" value="TWU35073.1"/>
    <property type="molecule type" value="Genomic_DNA"/>
</dbReference>
<feature type="binding site" evidence="6">
    <location>
        <position position="99"/>
    </location>
    <ligand>
        <name>a divalent metal cation</name>
        <dbReference type="ChEBI" id="CHEBI:60240"/>
        <label>1</label>
    </ligand>
</feature>
<comment type="similarity">
    <text evidence="6">Belongs to the peptidase M24A family. Methionine aminopeptidase type 1 subfamily.</text>
</comment>
<dbReference type="InterPro" id="IPR001714">
    <property type="entry name" value="Pept_M24_MAP"/>
</dbReference>
<feature type="binding site" evidence="6">
    <location>
        <position position="207"/>
    </location>
    <ligand>
        <name>a divalent metal cation</name>
        <dbReference type="ChEBI" id="CHEBI:60240"/>
        <label>2</label>
        <note>catalytic</note>
    </ligand>
</feature>
<organism evidence="9 10">
    <name type="scientific">Novipirellula artificiosorum</name>
    <dbReference type="NCBI Taxonomy" id="2528016"/>
    <lineage>
        <taxon>Bacteria</taxon>
        <taxon>Pseudomonadati</taxon>
        <taxon>Planctomycetota</taxon>
        <taxon>Planctomycetia</taxon>
        <taxon>Pirellulales</taxon>
        <taxon>Pirellulaceae</taxon>
        <taxon>Novipirellula</taxon>
    </lineage>
</organism>
<evidence type="ECO:0000256" key="2">
    <source>
        <dbReference type="ARBA" id="ARBA00022438"/>
    </source>
</evidence>
<keyword evidence="3 6" id="KW-0645">Protease</keyword>
<comment type="subunit">
    <text evidence="6">Monomer.</text>
</comment>
<feature type="binding site" evidence="6">
    <location>
        <position position="110"/>
    </location>
    <ligand>
        <name>a divalent metal cation</name>
        <dbReference type="ChEBI" id="CHEBI:60240"/>
        <label>2</label>
        <note>catalytic</note>
    </ligand>
</feature>
<dbReference type="Proteomes" id="UP000319143">
    <property type="component" value="Unassembled WGS sequence"/>
</dbReference>
<dbReference type="GO" id="GO:0006508">
    <property type="term" value="P:proteolysis"/>
    <property type="evidence" value="ECO:0007669"/>
    <property type="project" value="UniProtKB-KW"/>
</dbReference>
<dbReference type="PANTHER" id="PTHR43330:SF27">
    <property type="entry name" value="METHIONINE AMINOPEPTIDASE"/>
    <property type="match status" value="1"/>
</dbReference>
<dbReference type="NCBIfam" id="TIGR00500">
    <property type="entry name" value="met_pdase_I"/>
    <property type="match status" value="1"/>
</dbReference>
<dbReference type="PANTHER" id="PTHR43330">
    <property type="entry name" value="METHIONINE AMINOPEPTIDASE"/>
    <property type="match status" value="1"/>
</dbReference>
<dbReference type="OrthoDB" id="9802055at2"/>
<dbReference type="GO" id="GO:0046872">
    <property type="term" value="F:metal ion binding"/>
    <property type="evidence" value="ECO:0007669"/>
    <property type="project" value="UniProtKB-UniRule"/>
</dbReference>
<feature type="binding site" evidence="6">
    <location>
        <position position="110"/>
    </location>
    <ligand>
        <name>a divalent metal cation</name>
        <dbReference type="ChEBI" id="CHEBI:60240"/>
        <label>1</label>
    </ligand>
</feature>
<evidence type="ECO:0000256" key="7">
    <source>
        <dbReference type="RuleBase" id="RU003653"/>
    </source>
</evidence>
<reference evidence="9 10" key="1">
    <citation type="submission" date="2019-02" db="EMBL/GenBank/DDBJ databases">
        <title>Deep-cultivation of Planctomycetes and their phenomic and genomic characterization uncovers novel biology.</title>
        <authorList>
            <person name="Wiegand S."/>
            <person name="Jogler M."/>
            <person name="Boedeker C."/>
            <person name="Pinto D."/>
            <person name="Vollmers J."/>
            <person name="Rivas-Marin E."/>
            <person name="Kohn T."/>
            <person name="Peeters S.H."/>
            <person name="Heuer A."/>
            <person name="Rast P."/>
            <person name="Oberbeckmann S."/>
            <person name="Bunk B."/>
            <person name="Jeske O."/>
            <person name="Meyerdierks A."/>
            <person name="Storesund J.E."/>
            <person name="Kallscheuer N."/>
            <person name="Luecker S."/>
            <person name="Lage O.M."/>
            <person name="Pohl T."/>
            <person name="Merkel B.J."/>
            <person name="Hornburger P."/>
            <person name="Mueller R.-W."/>
            <person name="Bruemmer F."/>
            <person name="Labrenz M."/>
            <person name="Spormann A.M."/>
            <person name="Op Den Camp H."/>
            <person name="Overmann J."/>
            <person name="Amann R."/>
            <person name="Jetten M.S.M."/>
            <person name="Mascher T."/>
            <person name="Medema M.H."/>
            <person name="Devos D.P."/>
            <person name="Kaster A.-K."/>
            <person name="Ovreas L."/>
            <person name="Rohde M."/>
            <person name="Galperin M.Y."/>
            <person name="Jogler C."/>
        </authorList>
    </citation>
    <scope>NUCLEOTIDE SEQUENCE [LARGE SCALE GENOMIC DNA]</scope>
    <source>
        <strain evidence="9 10">Poly41</strain>
    </source>
</reference>
<dbReference type="Gene3D" id="3.90.230.10">
    <property type="entry name" value="Creatinase/methionine aminopeptidase superfamily"/>
    <property type="match status" value="1"/>
</dbReference>
<keyword evidence="4 6" id="KW-0479">Metal-binding</keyword>
<dbReference type="HAMAP" id="MF_01974">
    <property type="entry name" value="MetAP_1"/>
    <property type="match status" value="1"/>
</dbReference>
<evidence type="ECO:0000256" key="1">
    <source>
        <dbReference type="ARBA" id="ARBA00002521"/>
    </source>
</evidence>
<feature type="binding site" evidence="6">
    <location>
        <position position="239"/>
    </location>
    <ligand>
        <name>a divalent metal cation</name>
        <dbReference type="ChEBI" id="CHEBI:60240"/>
        <label>2</label>
        <note>catalytic</note>
    </ligand>
</feature>
<comment type="cofactor">
    <cofactor evidence="6">
        <name>Co(2+)</name>
        <dbReference type="ChEBI" id="CHEBI:48828"/>
    </cofactor>
    <cofactor evidence="6">
        <name>Zn(2+)</name>
        <dbReference type="ChEBI" id="CHEBI:29105"/>
    </cofactor>
    <cofactor evidence="6">
        <name>Mn(2+)</name>
        <dbReference type="ChEBI" id="CHEBI:29035"/>
    </cofactor>
    <cofactor evidence="6">
        <name>Fe(2+)</name>
        <dbReference type="ChEBI" id="CHEBI:29033"/>
    </cofactor>
    <text evidence="6">Binds 2 divalent metal cations per subunit. Has a high-affinity and a low affinity metal-binding site. The true nature of the physiological cofactor is under debate. The enzyme is active with cobalt, zinc, manganese or divalent iron ions. Most likely, methionine aminopeptidases function as mononuclear Fe(2+)-metalloproteases under physiological conditions, and the catalytically relevant metal-binding site has been assigned to the histidine-containing high-affinity site.</text>
</comment>
<evidence type="ECO:0000313" key="10">
    <source>
        <dbReference type="Proteomes" id="UP000319143"/>
    </source>
</evidence>
<feature type="binding site" evidence="6">
    <location>
        <position position="239"/>
    </location>
    <ligand>
        <name>a divalent metal cation</name>
        <dbReference type="ChEBI" id="CHEBI:60240"/>
        <label>1</label>
    </ligand>
</feature>
<dbReference type="CDD" id="cd01086">
    <property type="entry name" value="MetAP1"/>
    <property type="match status" value="1"/>
</dbReference>
<dbReference type="InterPro" id="IPR000994">
    <property type="entry name" value="Pept_M24"/>
</dbReference>
<evidence type="ECO:0000256" key="6">
    <source>
        <dbReference type="HAMAP-Rule" id="MF_01974"/>
    </source>
</evidence>
<dbReference type="GO" id="GO:0005829">
    <property type="term" value="C:cytosol"/>
    <property type="evidence" value="ECO:0007669"/>
    <property type="project" value="TreeGrafter"/>
</dbReference>
<comment type="caution">
    <text evidence="9">The sequence shown here is derived from an EMBL/GenBank/DDBJ whole genome shotgun (WGS) entry which is preliminary data.</text>
</comment>
<evidence type="ECO:0000256" key="4">
    <source>
        <dbReference type="ARBA" id="ARBA00022723"/>
    </source>
</evidence>
<evidence type="ECO:0000256" key="5">
    <source>
        <dbReference type="ARBA" id="ARBA00022801"/>
    </source>
</evidence>
<dbReference type="AlphaFoldDB" id="A0A5C6DCW0"/>
<dbReference type="PROSITE" id="PS00680">
    <property type="entry name" value="MAP_1"/>
    <property type="match status" value="1"/>
</dbReference>
<keyword evidence="10" id="KW-1185">Reference proteome</keyword>
<dbReference type="GO" id="GO:0004239">
    <property type="term" value="F:initiator methionyl aminopeptidase activity"/>
    <property type="evidence" value="ECO:0007669"/>
    <property type="project" value="UniProtKB-UniRule"/>
</dbReference>
<comment type="catalytic activity">
    <reaction evidence="6 7">
        <text>Release of N-terminal amino acids, preferentially methionine, from peptides and arylamides.</text>
        <dbReference type="EC" id="3.4.11.18"/>
    </reaction>
</comment>
<feature type="binding site" evidence="6">
    <location>
        <position position="180"/>
    </location>
    <ligand>
        <name>substrate</name>
    </ligand>
</feature>
<comment type="function">
    <text evidence="1 6">Removes the N-terminal methionine from nascent proteins. The N-terminal methionine is often cleaved when the second residue in the primary sequence is small and uncharged (Met-Ala-, Cys, Gly, Pro, Ser, Thr, or Val). Requires deformylation of the N(alpha)-formylated initiator methionine before it can be hydrolyzed.</text>
</comment>
<name>A0A5C6DCW0_9BACT</name>
<evidence type="ECO:0000256" key="3">
    <source>
        <dbReference type="ARBA" id="ARBA00022670"/>
    </source>
</evidence>
<dbReference type="SUPFAM" id="SSF55920">
    <property type="entry name" value="Creatinase/aminopeptidase"/>
    <property type="match status" value="1"/>
</dbReference>
<dbReference type="EC" id="3.4.11.18" evidence="6 7"/>
<dbReference type="InterPro" id="IPR002467">
    <property type="entry name" value="Pept_M24A_MAP1"/>
</dbReference>
<protein>
    <recommendedName>
        <fullName evidence="6 7">Methionine aminopeptidase</fullName>
        <shortName evidence="6">MAP</shortName>
        <shortName evidence="6">MetAP</shortName>
        <ecNumber evidence="6 7">3.4.11.18</ecNumber>
    </recommendedName>
    <alternativeName>
        <fullName evidence="6">Peptidase M</fullName>
    </alternativeName>
</protein>
<dbReference type="GO" id="GO:0070006">
    <property type="term" value="F:metalloaminopeptidase activity"/>
    <property type="evidence" value="ECO:0007669"/>
    <property type="project" value="UniProtKB-UniRule"/>
</dbReference>
<dbReference type="Pfam" id="PF00557">
    <property type="entry name" value="Peptidase_M24"/>
    <property type="match status" value="1"/>
</dbReference>
<dbReference type="PRINTS" id="PR00599">
    <property type="entry name" value="MAPEPTIDASE"/>
</dbReference>